<evidence type="ECO:0000256" key="1">
    <source>
        <dbReference type="SAM" id="Coils"/>
    </source>
</evidence>
<dbReference type="PANTHER" id="PTHR32114:SF2">
    <property type="entry name" value="ABC TRANSPORTER ABCH.3"/>
    <property type="match status" value="1"/>
</dbReference>
<organism evidence="2 3">
    <name type="scientific">Parabacteroides distasonis</name>
    <dbReference type="NCBI Taxonomy" id="823"/>
    <lineage>
        <taxon>Bacteria</taxon>
        <taxon>Pseudomonadati</taxon>
        <taxon>Bacteroidota</taxon>
        <taxon>Bacteroidia</taxon>
        <taxon>Bacteroidales</taxon>
        <taxon>Tannerellaceae</taxon>
        <taxon>Parabacteroides</taxon>
    </lineage>
</organism>
<dbReference type="Gene3D" id="3.40.50.300">
    <property type="entry name" value="P-loop containing nucleotide triphosphate hydrolases"/>
    <property type="match status" value="1"/>
</dbReference>
<sequence length="639" mass="73782">MRLTIKELSLVNFRGLTISISFSANTLILGMNGIGKTRVNDAFLWLLFGKDTQGRQDYEIKPRDQDMRNSKVSVRGMFDLDGQELTLERIYSEKWTKKKGSEEADFSGNVTEYSINGVACNATNFKTKINSILDEDRFKLITSSSYFNTLKWQDKRNLLIQAAGEPSEEEIIGDNEDFKRLLSYCTGKTMDEYRKEIAAKKKPIKKELDEIPARIDEVRQGIIDKDWTTLEGIIKDRETMIEKLDRRIADENLRVQEENKDVNSKIQALYNEIASLERRKMDIENRYKASYQKESNDLESQKERTRREIAGIEDEINQLEKGITDNTKAKERVSDILSKLGAQYEAILSGKVEGDNRICPTCGQEFTEKFLHDRKAHLLEDINKKGEENDALLRSYDQMISEYENKITALNARRTELSSNLDILDRRVLKHFVSAYTEDEERKDVIKDIDQKKEDIDLLSGSVVTYNDLSPVKDQIFKIRKEIEEIKGELSGKIHSDKAKARVDELETRQKDLAVSLARYEKTEMIADRFIHKKMDMMEERINSLFRMVKWKMYEPQINGGEKECCECYINGVPFGVQNTATKVNAGLDIALAFSRIYDVYAPVFLDNRESVTELIDTDTQVISLIVSPEHKELTIKNK</sequence>
<gene>
    <name evidence="2" type="ORF">LI194_00610</name>
</gene>
<reference evidence="2" key="1">
    <citation type="submission" date="2021-10" db="EMBL/GenBank/DDBJ databases">
        <title>Collection of gut derived symbiotic bacterial strains cultured from healthy donors.</title>
        <authorList>
            <person name="Lin H."/>
            <person name="Littmann E."/>
            <person name="Kohout C."/>
            <person name="Pamer E.G."/>
        </authorList>
    </citation>
    <scope>NUCLEOTIDE SEQUENCE</scope>
    <source>
        <strain evidence="2">DFI.2.94</strain>
    </source>
</reference>
<dbReference type="EMBL" id="JAJCNI010000001">
    <property type="protein sequence ID" value="MCB6516299.1"/>
    <property type="molecule type" value="Genomic_DNA"/>
</dbReference>
<dbReference type="Proteomes" id="UP001198806">
    <property type="component" value="Unassembled WGS sequence"/>
</dbReference>
<evidence type="ECO:0000313" key="2">
    <source>
        <dbReference type="EMBL" id="MCB6516299.1"/>
    </source>
</evidence>
<evidence type="ECO:0000313" key="3">
    <source>
        <dbReference type="Proteomes" id="UP001198806"/>
    </source>
</evidence>
<dbReference type="RefSeq" id="WP_134915240.1">
    <property type="nucleotide sequence ID" value="NZ_JAHOOC010000004.1"/>
</dbReference>
<dbReference type="SUPFAM" id="SSF52540">
    <property type="entry name" value="P-loop containing nucleoside triphosphate hydrolases"/>
    <property type="match status" value="1"/>
</dbReference>
<comment type="caution">
    <text evidence="2">The sequence shown here is derived from an EMBL/GenBank/DDBJ whole genome shotgun (WGS) entry which is preliminary data.</text>
</comment>
<feature type="coiled-coil region" evidence="1">
    <location>
        <begin position="393"/>
        <end position="427"/>
    </location>
</feature>
<dbReference type="AlphaFoldDB" id="A0AAP2Q3K6"/>
<feature type="coiled-coil region" evidence="1">
    <location>
        <begin position="241"/>
        <end position="322"/>
    </location>
</feature>
<dbReference type="InterPro" id="IPR027417">
    <property type="entry name" value="P-loop_NTPase"/>
</dbReference>
<name>A0AAP2Q3K6_PARDI</name>
<accession>A0AAP2Q3K6</accession>
<dbReference type="Gene3D" id="1.10.287.510">
    <property type="entry name" value="Helix hairpin bin"/>
    <property type="match status" value="1"/>
</dbReference>
<keyword evidence="1" id="KW-0175">Coiled coil</keyword>
<evidence type="ECO:0008006" key="4">
    <source>
        <dbReference type="Google" id="ProtNLM"/>
    </source>
</evidence>
<protein>
    <recommendedName>
        <fullName evidence="4">Rad50/SbcC-type AAA domain-containing protein</fullName>
    </recommendedName>
</protein>
<dbReference type="PANTHER" id="PTHR32114">
    <property type="entry name" value="ABC TRANSPORTER ABCH.3"/>
    <property type="match status" value="1"/>
</dbReference>
<proteinExistence type="predicted"/>